<proteinExistence type="predicted"/>
<evidence type="ECO:0000313" key="2">
    <source>
        <dbReference type="EMBL" id="MCI87618.1"/>
    </source>
</evidence>
<comment type="caution">
    <text evidence="2">The sequence shown here is derived from an EMBL/GenBank/DDBJ whole genome shotgun (WGS) entry which is preliminary data.</text>
</comment>
<name>A0A392VGT4_9FABA</name>
<accession>A0A392VGT4</accession>
<reference evidence="2 3" key="1">
    <citation type="journal article" date="2018" name="Front. Plant Sci.">
        <title>Red Clover (Trifolium pratense) and Zigzag Clover (T. medium) - A Picture of Genomic Similarities and Differences.</title>
        <authorList>
            <person name="Dluhosova J."/>
            <person name="Istvanek J."/>
            <person name="Nedelnik J."/>
            <person name="Repkova J."/>
        </authorList>
    </citation>
    <scope>NUCLEOTIDE SEQUENCE [LARGE SCALE GENOMIC DNA]</scope>
    <source>
        <strain evidence="3">cv. 10/8</strain>
        <tissue evidence="2">Leaf</tissue>
    </source>
</reference>
<protein>
    <submittedName>
        <fullName evidence="2">Uncharacterized protein</fullName>
    </submittedName>
</protein>
<organism evidence="2 3">
    <name type="scientific">Trifolium medium</name>
    <dbReference type="NCBI Taxonomy" id="97028"/>
    <lineage>
        <taxon>Eukaryota</taxon>
        <taxon>Viridiplantae</taxon>
        <taxon>Streptophyta</taxon>
        <taxon>Embryophyta</taxon>
        <taxon>Tracheophyta</taxon>
        <taxon>Spermatophyta</taxon>
        <taxon>Magnoliopsida</taxon>
        <taxon>eudicotyledons</taxon>
        <taxon>Gunneridae</taxon>
        <taxon>Pentapetalae</taxon>
        <taxon>rosids</taxon>
        <taxon>fabids</taxon>
        <taxon>Fabales</taxon>
        <taxon>Fabaceae</taxon>
        <taxon>Papilionoideae</taxon>
        <taxon>50 kb inversion clade</taxon>
        <taxon>NPAAA clade</taxon>
        <taxon>Hologalegina</taxon>
        <taxon>IRL clade</taxon>
        <taxon>Trifolieae</taxon>
        <taxon>Trifolium</taxon>
    </lineage>
</organism>
<evidence type="ECO:0000256" key="1">
    <source>
        <dbReference type="SAM" id="MobiDB-lite"/>
    </source>
</evidence>
<dbReference type="AlphaFoldDB" id="A0A392VGT4"/>
<dbReference type="EMBL" id="LXQA011170758">
    <property type="protein sequence ID" value="MCI87618.1"/>
    <property type="molecule type" value="Genomic_DNA"/>
</dbReference>
<feature type="compositionally biased region" description="Basic and acidic residues" evidence="1">
    <location>
        <begin position="24"/>
        <end position="34"/>
    </location>
</feature>
<feature type="compositionally biased region" description="Acidic residues" evidence="1">
    <location>
        <begin position="35"/>
        <end position="45"/>
    </location>
</feature>
<feature type="non-terminal residue" evidence="2">
    <location>
        <position position="66"/>
    </location>
</feature>
<feature type="region of interest" description="Disordered" evidence="1">
    <location>
        <begin position="19"/>
        <end position="66"/>
    </location>
</feature>
<sequence length="66" mass="7296">MLLLSLFKGSDGLGCYTAQAEGRAGPDGDDIVREMEEELEREGDEDSSKVRRPAWVNPYEGQPVPK</sequence>
<keyword evidence="3" id="KW-1185">Reference proteome</keyword>
<evidence type="ECO:0000313" key="3">
    <source>
        <dbReference type="Proteomes" id="UP000265520"/>
    </source>
</evidence>
<dbReference type="Proteomes" id="UP000265520">
    <property type="component" value="Unassembled WGS sequence"/>
</dbReference>